<evidence type="ECO:0000313" key="17">
    <source>
        <dbReference type="EMBL" id="KAI6653866.1"/>
    </source>
</evidence>
<reference evidence="17 18" key="1">
    <citation type="journal article" date="2023" name="BMC Biol.">
        <title>The compact genome of the sponge Oopsacas minuta (Hexactinellida) is lacking key metazoan core genes.</title>
        <authorList>
            <person name="Santini S."/>
            <person name="Schenkelaars Q."/>
            <person name="Jourda C."/>
            <person name="Duchesne M."/>
            <person name="Belahbib H."/>
            <person name="Rocher C."/>
            <person name="Selva M."/>
            <person name="Riesgo A."/>
            <person name="Vervoort M."/>
            <person name="Leys S.P."/>
            <person name="Kodjabachian L."/>
            <person name="Le Bivic A."/>
            <person name="Borchiellini C."/>
            <person name="Claverie J.M."/>
            <person name="Renard E."/>
        </authorList>
    </citation>
    <scope>NUCLEOTIDE SEQUENCE [LARGE SCALE GENOMIC DNA]</scope>
    <source>
        <strain evidence="17">SPO-2</strain>
    </source>
</reference>
<evidence type="ECO:0000256" key="2">
    <source>
        <dbReference type="ARBA" id="ARBA00007706"/>
    </source>
</evidence>
<dbReference type="SUPFAM" id="SSF53448">
    <property type="entry name" value="Nucleotide-diphospho-sugar transferases"/>
    <property type="match status" value="1"/>
</dbReference>
<evidence type="ECO:0000256" key="11">
    <source>
        <dbReference type="ARBA" id="ARBA00023211"/>
    </source>
</evidence>
<name>A0AAV7JYV0_9METZ</name>
<keyword evidence="18" id="KW-1185">Reference proteome</keyword>
<evidence type="ECO:0000256" key="15">
    <source>
        <dbReference type="PIRSR" id="PIRSR605027-4"/>
    </source>
</evidence>
<evidence type="ECO:0000256" key="14">
    <source>
        <dbReference type="PIRSR" id="PIRSR605027-3"/>
    </source>
</evidence>
<dbReference type="GO" id="GO:0015018">
    <property type="term" value="F:galactosylgalactosylxylosylprotein 3-beta-glucuronosyltransferase activity"/>
    <property type="evidence" value="ECO:0007669"/>
    <property type="project" value="UniProtKB-UniRule"/>
</dbReference>
<evidence type="ECO:0000256" key="7">
    <source>
        <dbReference type="ARBA" id="ARBA00022968"/>
    </source>
</evidence>
<dbReference type="InterPro" id="IPR029044">
    <property type="entry name" value="Nucleotide-diphossugar_trans"/>
</dbReference>
<keyword evidence="5 16" id="KW-0812">Transmembrane</keyword>
<evidence type="ECO:0000256" key="16">
    <source>
        <dbReference type="RuleBase" id="RU363127"/>
    </source>
</evidence>
<dbReference type="PANTHER" id="PTHR10896:SF65">
    <property type="entry name" value="GALACTOSYLGALACTOSYLXYLOSYLPROTEIN 3-BETA-GLUCURONOSYLTRANSFERASE 3"/>
    <property type="match status" value="1"/>
</dbReference>
<comment type="subcellular location">
    <subcellularLocation>
        <location evidence="16">Golgi apparatus membrane</location>
        <topology evidence="16">Single-pass type II membrane protein</topology>
    </subcellularLocation>
    <subcellularLocation>
        <location evidence="1">Membrane</location>
        <topology evidence="1">Single-pass type II membrane protein</topology>
    </subcellularLocation>
</comment>
<evidence type="ECO:0000256" key="6">
    <source>
        <dbReference type="ARBA" id="ARBA00022723"/>
    </source>
</evidence>
<keyword evidence="16" id="KW-0333">Golgi apparatus</keyword>
<feature type="transmembrane region" description="Helical" evidence="16">
    <location>
        <begin position="12"/>
        <end position="30"/>
    </location>
</feature>
<evidence type="ECO:0000256" key="1">
    <source>
        <dbReference type="ARBA" id="ARBA00004606"/>
    </source>
</evidence>
<keyword evidence="9 16" id="KW-0472">Membrane</keyword>
<comment type="caution">
    <text evidence="17">The sequence shown here is derived from an EMBL/GenBank/DDBJ whole genome shotgun (WGS) entry which is preliminary data.</text>
</comment>
<dbReference type="PANTHER" id="PTHR10896">
    <property type="entry name" value="GALACTOSYLGALACTOSYLXYLOSYLPROTEIN 3-BETA-GLUCURONOSYLTRANSFERASE BETA-1,3-GLUCURONYLTRANSFERASE"/>
    <property type="match status" value="1"/>
</dbReference>
<sequence>MGSRYLRITTLLKLLAFCLILVIINLFLTINQSDSIHVSSCSYLSCKLLEKSSNVPLYLITPTYTRLTQKADLIRLSHTLMHIHNILWIVVEDRSSKSKLVTNLLDRSGIEHVHMNVETPKIFRLRPGDRKYMQHRGVEQRNLALDWIRMSYELSQGVVYFMDDDNTYDIELFHHIRKVNKVGIWPVGLSGGNDYEGPICENGKVTGWYTIWDTRRMFPIDMSGFAIHLQVLLDSPSVYWDRKSRVGNLESDLLISLGIERGDLEPIDDTCSQVLVWHTQTVKFEYLENRMERITIKNLEKYMDLEV</sequence>
<evidence type="ECO:0000256" key="9">
    <source>
        <dbReference type="ARBA" id="ARBA00023136"/>
    </source>
</evidence>
<dbReference type="GO" id="GO:0005975">
    <property type="term" value="P:carbohydrate metabolic process"/>
    <property type="evidence" value="ECO:0007669"/>
    <property type="project" value="TreeGrafter"/>
</dbReference>
<evidence type="ECO:0000256" key="3">
    <source>
        <dbReference type="ARBA" id="ARBA00012641"/>
    </source>
</evidence>
<dbReference type="Pfam" id="PF03360">
    <property type="entry name" value="Glyco_transf_43"/>
    <property type="match status" value="1"/>
</dbReference>
<keyword evidence="6 14" id="KW-0479">Metal-binding</keyword>
<feature type="site" description="Interaction with galactose moiety of substrate glycoprotein" evidence="15">
    <location>
        <position position="196"/>
    </location>
</feature>
<dbReference type="EC" id="2.4.1.135" evidence="3 16"/>
<evidence type="ECO:0000256" key="5">
    <source>
        <dbReference type="ARBA" id="ARBA00022692"/>
    </source>
</evidence>
<evidence type="ECO:0000256" key="13">
    <source>
        <dbReference type="PIRSR" id="PIRSR605027-1"/>
    </source>
</evidence>
<comment type="similarity">
    <text evidence="2 16">Belongs to the glycosyltransferase 43 family.</text>
</comment>
<dbReference type="GO" id="GO:0046872">
    <property type="term" value="F:metal ion binding"/>
    <property type="evidence" value="ECO:0007669"/>
    <property type="project" value="UniProtKB-KW"/>
</dbReference>
<organism evidence="17 18">
    <name type="scientific">Oopsacas minuta</name>
    <dbReference type="NCBI Taxonomy" id="111878"/>
    <lineage>
        <taxon>Eukaryota</taxon>
        <taxon>Metazoa</taxon>
        <taxon>Porifera</taxon>
        <taxon>Hexactinellida</taxon>
        <taxon>Hexasterophora</taxon>
        <taxon>Lyssacinosida</taxon>
        <taxon>Leucopsacidae</taxon>
        <taxon>Oopsacas</taxon>
    </lineage>
</organism>
<dbReference type="EMBL" id="JAKMXF010000255">
    <property type="protein sequence ID" value="KAI6653866.1"/>
    <property type="molecule type" value="Genomic_DNA"/>
</dbReference>
<proteinExistence type="inferred from homology"/>
<evidence type="ECO:0000256" key="10">
    <source>
        <dbReference type="ARBA" id="ARBA00023180"/>
    </source>
</evidence>
<dbReference type="GO" id="GO:0050650">
    <property type="term" value="P:chondroitin sulfate proteoglycan biosynthetic process"/>
    <property type="evidence" value="ECO:0007669"/>
    <property type="project" value="TreeGrafter"/>
</dbReference>
<dbReference type="AlphaFoldDB" id="A0AAV7JYV0"/>
<feature type="active site" description="Proton donor/acceptor" evidence="13">
    <location>
        <position position="250"/>
    </location>
</feature>
<feature type="binding site" evidence="14">
    <location>
        <position position="165"/>
    </location>
    <ligand>
        <name>Mn(2+)</name>
        <dbReference type="ChEBI" id="CHEBI:29035"/>
    </ligand>
</feature>
<keyword evidence="8 16" id="KW-1133">Transmembrane helix</keyword>
<dbReference type="Proteomes" id="UP001165289">
    <property type="component" value="Unassembled WGS sequence"/>
</dbReference>
<keyword evidence="10" id="KW-0325">Glycoprotein</keyword>
<accession>A0AAV7JYV0</accession>
<evidence type="ECO:0000256" key="8">
    <source>
        <dbReference type="ARBA" id="ARBA00022989"/>
    </source>
</evidence>
<dbReference type="InterPro" id="IPR005027">
    <property type="entry name" value="Glyco_trans_43"/>
</dbReference>
<comment type="pathway">
    <text evidence="16">Protein modification; protein glycosylation.</text>
</comment>
<evidence type="ECO:0000256" key="12">
    <source>
        <dbReference type="ARBA" id="ARBA00047979"/>
    </source>
</evidence>
<keyword evidence="11 14" id="KW-0464">Manganese</keyword>
<evidence type="ECO:0000256" key="4">
    <source>
        <dbReference type="ARBA" id="ARBA00022679"/>
    </source>
</evidence>
<keyword evidence="4 16" id="KW-0808">Transferase</keyword>
<dbReference type="FunFam" id="3.90.550.10:FF:000044">
    <property type="entry name" value="Galactosylgalactosylxylosylprotein 3-beta-glucuronosyltransferase"/>
    <property type="match status" value="1"/>
</dbReference>
<gene>
    <name evidence="17" type="ORF">LOD99_3368</name>
</gene>
<comment type="cofactor">
    <cofactor evidence="14 16">
        <name>Mn(2+)</name>
        <dbReference type="ChEBI" id="CHEBI:29035"/>
    </cofactor>
</comment>
<dbReference type="Gene3D" id="3.90.550.10">
    <property type="entry name" value="Spore Coat Polysaccharide Biosynthesis Protein SpsA, Chain A"/>
    <property type="match status" value="1"/>
</dbReference>
<comment type="catalytic activity">
    <reaction evidence="12 16">
        <text>3-O-(beta-D-galactosyl-(1-&gt;3)-beta-D-galactosyl-(1-&gt;4)-beta-D-xylosyl)-L-seryl-[protein] + UDP-alpha-D-glucuronate = 3-O-(beta-D-GlcA-(1-&gt;3)-beta-D-Gal-(1-&gt;3)-beta-D-Gal-(1-&gt;4)-beta-D-Xyl)-L-seryl-[protein] + UDP + H(+)</text>
        <dbReference type="Rhea" id="RHEA:24168"/>
        <dbReference type="Rhea" id="RHEA-COMP:12571"/>
        <dbReference type="Rhea" id="RHEA-COMP:12573"/>
        <dbReference type="ChEBI" id="CHEBI:15378"/>
        <dbReference type="ChEBI" id="CHEBI:58052"/>
        <dbReference type="ChEBI" id="CHEBI:58223"/>
        <dbReference type="ChEBI" id="CHEBI:132090"/>
        <dbReference type="ChEBI" id="CHEBI:132093"/>
        <dbReference type="EC" id="2.4.1.135"/>
    </reaction>
</comment>
<dbReference type="GO" id="GO:0000139">
    <property type="term" value="C:Golgi membrane"/>
    <property type="evidence" value="ECO:0007669"/>
    <property type="project" value="UniProtKB-SubCell"/>
</dbReference>
<evidence type="ECO:0000313" key="18">
    <source>
        <dbReference type="Proteomes" id="UP001165289"/>
    </source>
</evidence>
<protein>
    <recommendedName>
        <fullName evidence="3 16">Galactosylgalactosylxylosylprotein 3-beta-glucuronosyltransferase</fullName>
        <ecNumber evidence="3 16">2.4.1.135</ecNumber>
    </recommendedName>
</protein>
<keyword evidence="7 16" id="KW-0735">Signal-anchor</keyword>
<dbReference type="CDD" id="cd00218">
    <property type="entry name" value="GlcAT-I"/>
    <property type="match status" value="1"/>
</dbReference>